<dbReference type="EMBL" id="FNRA01000001">
    <property type="protein sequence ID" value="SDZ83012.1"/>
    <property type="molecule type" value="Genomic_DNA"/>
</dbReference>
<evidence type="ECO:0000313" key="2">
    <source>
        <dbReference type="Proteomes" id="UP000198850"/>
    </source>
</evidence>
<reference evidence="1 2" key="1">
    <citation type="submission" date="2016-10" db="EMBL/GenBank/DDBJ databases">
        <authorList>
            <person name="de Groot N.N."/>
        </authorList>
    </citation>
    <scope>NUCLEOTIDE SEQUENCE [LARGE SCALE GENOMIC DNA]</scope>
    <source>
        <strain evidence="1 2">DSM 19033</strain>
    </source>
</reference>
<sequence>MEEYDIAKIYTILYLDKDTYVKFDNAYILDR</sequence>
<keyword evidence="2" id="KW-1185">Reference proteome</keyword>
<evidence type="ECO:0000313" key="1">
    <source>
        <dbReference type="EMBL" id="SDZ83012.1"/>
    </source>
</evidence>
<protein>
    <submittedName>
        <fullName evidence="1">Uncharacterized protein</fullName>
    </submittedName>
</protein>
<dbReference type="STRING" id="425514.SAMN05443550_101130"/>
<proteinExistence type="predicted"/>
<gene>
    <name evidence="1" type="ORF">SAMN05443550_101130</name>
</gene>
<dbReference type="AlphaFoldDB" id="A0A1H3W9J2"/>
<dbReference type="Proteomes" id="UP000198850">
    <property type="component" value="Unassembled WGS sequence"/>
</dbReference>
<organism evidence="1 2">
    <name type="scientific">Pedobacter hartonius</name>
    <dbReference type="NCBI Taxonomy" id="425514"/>
    <lineage>
        <taxon>Bacteria</taxon>
        <taxon>Pseudomonadati</taxon>
        <taxon>Bacteroidota</taxon>
        <taxon>Sphingobacteriia</taxon>
        <taxon>Sphingobacteriales</taxon>
        <taxon>Sphingobacteriaceae</taxon>
        <taxon>Pedobacter</taxon>
    </lineage>
</organism>
<accession>A0A1H3W9J2</accession>
<name>A0A1H3W9J2_9SPHI</name>